<evidence type="ECO:0000256" key="1">
    <source>
        <dbReference type="ARBA" id="ARBA00004141"/>
    </source>
</evidence>
<feature type="transmembrane region" description="Helical" evidence="6">
    <location>
        <begin position="297"/>
        <end position="318"/>
    </location>
</feature>
<evidence type="ECO:0000256" key="2">
    <source>
        <dbReference type="ARBA" id="ARBA00022448"/>
    </source>
</evidence>
<gene>
    <name evidence="8" type="ORF">PENPOL_c021G07882</name>
</gene>
<evidence type="ECO:0000313" key="9">
    <source>
        <dbReference type="Proteomes" id="UP000191408"/>
    </source>
</evidence>
<comment type="caution">
    <text evidence="8">The sequence shown here is derived from an EMBL/GenBank/DDBJ whole genome shotgun (WGS) entry which is preliminary data.</text>
</comment>
<evidence type="ECO:0000256" key="6">
    <source>
        <dbReference type="SAM" id="Phobius"/>
    </source>
</evidence>
<feature type="transmembrane region" description="Helical" evidence="6">
    <location>
        <begin position="390"/>
        <end position="411"/>
    </location>
</feature>
<dbReference type="Pfam" id="PF07690">
    <property type="entry name" value="MFS_1"/>
    <property type="match status" value="1"/>
</dbReference>
<dbReference type="EMBL" id="MDYM01000021">
    <property type="protein sequence ID" value="OQD60740.1"/>
    <property type="molecule type" value="Genomic_DNA"/>
</dbReference>
<dbReference type="InterPro" id="IPR020846">
    <property type="entry name" value="MFS_dom"/>
</dbReference>
<feature type="transmembrane region" description="Helical" evidence="6">
    <location>
        <begin position="86"/>
        <end position="106"/>
    </location>
</feature>
<feature type="transmembrane region" description="Helical" evidence="6">
    <location>
        <begin position="330"/>
        <end position="354"/>
    </location>
</feature>
<evidence type="ECO:0000259" key="7">
    <source>
        <dbReference type="PROSITE" id="PS50850"/>
    </source>
</evidence>
<protein>
    <recommendedName>
        <fullName evidence="7">Major facilitator superfamily (MFS) profile domain-containing protein</fullName>
    </recommendedName>
</protein>
<sequence>MALVDMELNNKEDLKPIHIDDIGAGGLEIDYDAAEEQKVVRKCDLHVVPILMLLYLLAFLDRINIGNARLQGLENDLDMEGPQYNYALFIFFIPYILCEVPCNLIMKKMAPSTWICGIMAAWGRSSPHTPVGSAFQIDRTDYEGCVTIGQGFVQTWGALMACRFLVGLFEAGFLPGCVYLISMYYKRFELQWRLTLFFSASILSGAISGLLAYGLSYMDDVSGYSSWRWIFILEGLATVVIALLAKLLVVDWPESASFLNERERTILLTRLKSENNLFPMDRLDRTAIRRILTDTKIYLGTVMYLGALNTGYAASFFIPSILRGMGWTSLMAQVMSVPIYIVAAIMTLCTAILSDKTKHRFSFVLVGCSVATIGYGILLAQRAVPVGVQYFALFAVTGGGFIAQPILIGWLSNNMSGHYKQAIASAMQIGFGNCGGFFASNIFLSSEAPFYTTGYGTSLGLIWVCGLAAVIFVFLLWRENKQRDQGARDGRLALDPEEVQNLGDDHPRFRFTY</sequence>
<dbReference type="GO" id="GO:0022857">
    <property type="term" value="F:transmembrane transporter activity"/>
    <property type="evidence" value="ECO:0007669"/>
    <property type="project" value="InterPro"/>
</dbReference>
<evidence type="ECO:0000256" key="3">
    <source>
        <dbReference type="ARBA" id="ARBA00022692"/>
    </source>
</evidence>
<feature type="domain" description="Major facilitator superfamily (MFS) profile" evidence="7">
    <location>
        <begin position="47"/>
        <end position="481"/>
    </location>
</feature>
<feature type="transmembrane region" description="Helical" evidence="6">
    <location>
        <begin position="423"/>
        <end position="443"/>
    </location>
</feature>
<feature type="transmembrane region" description="Helical" evidence="6">
    <location>
        <begin position="227"/>
        <end position="249"/>
    </location>
</feature>
<feature type="transmembrane region" description="Helical" evidence="6">
    <location>
        <begin position="361"/>
        <end position="384"/>
    </location>
</feature>
<keyword evidence="3 6" id="KW-0812">Transmembrane</keyword>
<evidence type="ECO:0000256" key="4">
    <source>
        <dbReference type="ARBA" id="ARBA00022989"/>
    </source>
</evidence>
<keyword evidence="9" id="KW-1185">Reference proteome</keyword>
<dbReference type="FunFam" id="1.20.1250.20:FF:000034">
    <property type="entry name" value="MFS general substrate transporter"/>
    <property type="match status" value="1"/>
</dbReference>
<keyword evidence="4 6" id="KW-1133">Transmembrane helix</keyword>
<dbReference type="InterPro" id="IPR036259">
    <property type="entry name" value="MFS_trans_sf"/>
</dbReference>
<proteinExistence type="predicted"/>
<dbReference type="Proteomes" id="UP000191408">
    <property type="component" value="Unassembled WGS sequence"/>
</dbReference>
<feature type="transmembrane region" description="Helical" evidence="6">
    <location>
        <begin position="194"/>
        <end position="215"/>
    </location>
</feature>
<evidence type="ECO:0000313" key="8">
    <source>
        <dbReference type="EMBL" id="OQD60740.1"/>
    </source>
</evidence>
<dbReference type="PANTHER" id="PTHR43791:SF52">
    <property type="entry name" value="TRANSPORTER, PUTATIVE (AFU_ORTHOLOGUE AFUA_1G11820)-RELATED"/>
    <property type="match status" value="1"/>
</dbReference>
<keyword evidence="5 6" id="KW-0472">Membrane</keyword>
<dbReference type="PROSITE" id="PS50850">
    <property type="entry name" value="MFS"/>
    <property type="match status" value="1"/>
</dbReference>
<dbReference type="GO" id="GO:0016020">
    <property type="term" value="C:membrane"/>
    <property type="evidence" value="ECO:0007669"/>
    <property type="project" value="UniProtKB-SubCell"/>
</dbReference>
<dbReference type="PANTHER" id="PTHR43791">
    <property type="entry name" value="PERMEASE-RELATED"/>
    <property type="match status" value="1"/>
</dbReference>
<name>A0A1V6N7P7_PENPO</name>
<feature type="transmembrane region" description="Helical" evidence="6">
    <location>
        <begin position="455"/>
        <end position="477"/>
    </location>
</feature>
<accession>A0A1V6N7P7</accession>
<dbReference type="FunFam" id="1.20.1250.20:FF:000068">
    <property type="entry name" value="MFS general substrate transporter"/>
    <property type="match status" value="1"/>
</dbReference>
<dbReference type="SUPFAM" id="SSF103473">
    <property type="entry name" value="MFS general substrate transporter"/>
    <property type="match status" value="1"/>
</dbReference>
<dbReference type="AlphaFoldDB" id="A0A1V6N7P7"/>
<evidence type="ECO:0000256" key="5">
    <source>
        <dbReference type="ARBA" id="ARBA00023136"/>
    </source>
</evidence>
<dbReference type="Gene3D" id="1.20.1250.20">
    <property type="entry name" value="MFS general substrate transporter like domains"/>
    <property type="match status" value="2"/>
</dbReference>
<feature type="transmembrane region" description="Helical" evidence="6">
    <location>
        <begin position="45"/>
        <end position="65"/>
    </location>
</feature>
<dbReference type="OrthoDB" id="19923at2759"/>
<dbReference type="InterPro" id="IPR011701">
    <property type="entry name" value="MFS"/>
</dbReference>
<organism evidence="8 9">
    <name type="scientific">Penicillium polonicum</name>
    <dbReference type="NCBI Taxonomy" id="60169"/>
    <lineage>
        <taxon>Eukaryota</taxon>
        <taxon>Fungi</taxon>
        <taxon>Dikarya</taxon>
        <taxon>Ascomycota</taxon>
        <taxon>Pezizomycotina</taxon>
        <taxon>Eurotiomycetes</taxon>
        <taxon>Eurotiomycetidae</taxon>
        <taxon>Eurotiales</taxon>
        <taxon>Aspergillaceae</taxon>
        <taxon>Penicillium</taxon>
    </lineage>
</organism>
<reference evidence="9" key="1">
    <citation type="journal article" date="2017" name="Nat. Microbiol.">
        <title>Global analysis of biosynthetic gene clusters reveals vast potential of secondary metabolite production in Penicillium species.</title>
        <authorList>
            <person name="Nielsen J.C."/>
            <person name="Grijseels S."/>
            <person name="Prigent S."/>
            <person name="Ji B."/>
            <person name="Dainat J."/>
            <person name="Nielsen K.F."/>
            <person name="Frisvad J.C."/>
            <person name="Workman M."/>
            <person name="Nielsen J."/>
        </authorList>
    </citation>
    <scope>NUCLEOTIDE SEQUENCE [LARGE SCALE GENOMIC DNA]</scope>
    <source>
        <strain evidence="9">IBT 4502</strain>
    </source>
</reference>
<keyword evidence="2" id="KW-0813">Transport</keyword>
<comment type="subcellular location">
    <subcellularLocation>
        <location evidence="1">Membrane</location>
        <topology evidence="1">Multi-pass membrane protein</topology>
    </subcellularLocation>
</comment>